<dbReference type="Gene3D" id="3.40.50.300">
    <property type="entry name" value="P-loop containing nucleotide triphosphate hydrolases"/>
    <property type="match status" value="2"/>
</dbReference>
<evidence type="ECO:0000256" key="2">
    <source>
        <dbReference type="ARBA" id="ARBA00022573"/>
    </source>
</evidence>
<dbReference type="CDD" id="cd03130">
    <property type="entry name" value="GATase1_CobB"/>
    <property type="match status" value="1"/>
</dbReference>
<dbReference type="Gene3D" id="3.40.50.880">
    <property type="match status" value="1"/>
</dbReference>
<reference evidence="11 12" key="2">
    <citation type="submission" date="2016-12" db="EMBL/GenBank/DDBJ databases">
        <title>Draft Genome Sequence of Cystobacter ferrugineus Strain Cbfe23.</title>
        <authorList>
            <person name="Akbar S."/>
            <person name="Dowd S.E."/>
            <person name="Stevens D.C."/>
        </authorList>
    </citation>
    <scope>NUCLEOTIDE SEQUENCE [LARGE SCALE GENOMIC DNA]</scope>
    <source>
        <strain evidence="11 12">Cbfe23</strain>
    </source>
</reference>
<dbReference type="UniPathway" id="UPA00148">
    <property type="reaction ID" value="UER00231"/>
</dbReference>
<evidence type="ECO:0000313" key="12">
    <source>
        <dbReference type="Proteomes" id="UP000182229"/>
    </source>
</evidence>
<organism evidence="11 12">
    <name type="scientific">Cystobacter ferrugineus</name>
    <dbReference type="NCBI Taxonomy" id="83449"/>
    <lineage>
        <taxon>Bacteria</taxon>
        <taxon>Pseudomonadati</taxon>
        <taxon>Myxococcota</taxon>
        <taxon>Myxococcia</taxon>
        <taxon>Myxococcales</taxon>
        <taxon>Cystobacterineae</taxon>
        <taxon>Archangiaceae</taxon>
        <taxon>Cystobacter</taxon>
    </lineage>
</organism>
<keyword evidence="4 8" id="KW-0547">Nucleotide-binding</keyword>
<comment type="cofactor">
    <cofactor evidence="1 8">
        <name>Mg(2+)</name>
        <dbReference type="ChEBI" id="CHEBI:18420"/>
    </cofactor>
</comment>
<feature type="active site" description="Nucleophile" evidence="8">
    <location>
        <position position="335"/>
    </location>
</feature>
<dbReference type="PANTHER" id="PTHR43873:SF1">
    <property type="entry name" value="COBYRINATE A,C-DIAMIDE SYNTHASE"/>
    <property type="match status" value="1"/>
</dbReference>
<evidence type="ECO:0000256" key="3">
    <source>
        <dbReference type="ARBA" id="ARBA00022598"/>
    </source>
</evidence>
<proteinExistence type="inferred from homology"/>
<dbReference type="InterPro" id="IPR004484">
    <property type="entry name" value="CbiA/CobB_synth"/>
</dbReference>
<sequence length="463" mass="49110">MDGAPSIPRLVVAGTSSGVGKTTVMVALTRVLQARGLKVATFKCGPDYLDPSYHARTTGAPCHNLDGWLMGRDAVISTFRHASQGHDVALIEGVMGLYDGASPDSEEGSAAQVAKWLAAPVLAVVDASGMARTIAAIGTGLAAFDPELKVAGLFANRVGSRGHLELLQRAARGTAVPVVGGLPAQESLAFPERHLGLLTASEESIPTQHLDAWGTLLAEWNDVEAFLRLAREAPALPEAPEEDRSEAPVTCRIAVAQDAAFHFYYADNLRRLERLGAQCVPFSPLSDEALPPDVHAVYLGGGYPELHARKLTDNQSLRRALSDFAARGGPIYAECGGMMYLSQAIRTLDGQDFPMVGLVPGVAVMAPKLQALGYVEVETAARTVLGGAGLRFRGHQFRYSTLEGVPEQGGVLRIRRRRGGSTHTEGFGPPNVLASYVHAHWASNPLVAEGLVASARAFKEKGT</sequence>
<evidence type="ECO:0000256" key="7">
    <source>
        <dbReference type="ARBA" id="ARBA00022962"/>
    </source>
</evidence>
<dbReference type="SUPFAM" id="SSF52540">
    <property type="entry name" value="P-loop containing nucleoside triphosphate hydrolases"/>
    <property type="match status" value="1"/>
</dbReference>
<feature type="domain" description="CobQ/CobB/MinD/ParA nucleotide binding" evidence="9">
    <location>
        <begin position="10"/>
        <end position="194"/>
    </location>
</feature>
<dbReference type="EMBL" id="MPIN01000016">
    <property type="protein sequence ID" value="OJH34997.1"/>
    <property type="molecule type" value="Genomic_DNA"/>
</dbReference>
<dbReference type="InterPro" id="IPR029062">
    <property type="entry name" value="Class_I_gatase-like"/>
</dbReference>
<keyword evidence="12" id="KW-1185">Reference proteome</keyword>
<dbReference type="Proteomes" id="UP000182229">
    <property type="component" value="Unassembled WGS sequence"/>
</dbReference>
<dbReference type="OrthoDB" id="9764035at2"/>
<evidence type="ECO:0000256" key="1">
    <source>
        <dbReference type="ARBA" id="ARBA00001946"/>
    </source>
</evidence>
<comment type="miscellaneous">
    <text evidence="8">The a and c carboxylates of cobyrinate are activated for nucleophilic attack via formation of a phosphorylated intermediate by ATP. CbiA catalyzes first the amidation of the c-carboxylate, and then that of the a-carboxylate.</text>
</comment>
<dbReference type="PANTHER" id="PTHR43873">
    <property type="entry name" value="COBYRINATE A,C-DIAMIDE SYNTHASE"/>
    <property type="match status" value="1"/>
</dbReference>
<dbReference type="HAMAP" id="MF_00027">
    <property type="entry name" value="CobB_CbiA"/>
    <property type="match status" value="1"/>
</dbReference>
<name>A0A1L9AY97_9BACT</name>
<evidence type="ECO:0000259" key="10">
    <source>
        <dbReference type="Pfam" id="PF07685"/>
    </source>
</evidence>
<comment type="similarity">
    <text evidence="8">Belongs to the CobB/CbiA family.</text>
</comment>
<keyword evidence="5 8" id="KW-0067">ATP-binding</keyword>
<dbReference type="RefSeq" id="WP_071904050.1">
    <property type="nucleotide sequence ID" value="NZ_MPIN01000016.1"/>
</dbReference>
<dbReference type="CDD" id="cd05388">
    <property type="entry name" value="CobB_N"/>
    <property type="match status" value="1"/>
</dbReference>
<keyword evidence="6 8" id="KW-0460">Magnesium</keyword>
<dbReference type="Pfam" id="PF01656">
    <property type="entry name" value="CbiA"/>
    <property type="match status" value="1"/>
</dbReference>
<evidence type="ECO:0000256" key="8">
    <source>
        <dbReference type="HAMAP-Rule" id="MF_00027"/>
    </source>
</evidence>
<comment type="catalytic activity">
    <reaction evidence="8">
        <text>cob(II)yrinate + 2 L-glutamine + 2 ATP + 2 H2O = cob(II)yrinate a,c diamide + 2 L-glutamate + 2 ADP + 2 phosphate + 2 H(+)</text>
        <dbReference type="Rhea" id="RHEA:26289"/>
        <dbReference type="ChEBI" id="CHEBI:15377"/>
        <dbReference type="ChEBI" id="CHEBI:15378"/>
        <dbReference type="ChEBI" id="CHEBI:29985"/>
        <dbReference type="ChEBI" id="CHEBI:30616"/>
        <dbReference type="ChEBI" id="CHEBI:43474"/>
        <dbReference type="ChEBI" id="CHEBI:58359"/>
        <dbReference type="ChEBI" id="CHEBI:58537"/>
        <dbReference type="ChEBI" id="CHEBI:58894"/>
        <dbReference type="ChEBI" id="CHEBI:456216"/>
        <dbReference type="EC" id="6.3.5.11"/>
    </reaction>
</comment>
<keyword evidence="2 8" id="KW-0169">Cobalamin biosynthesis</keyword>
<protein>
    <recommendedName>
        <fullName evidence="8">Cobyrinate a,c-diamide synthase</fullName>
        <ecNumber evidence="8">6.3.5.11</ecNumber>
    </recommendedName>
    <alternativeName>
        <fullName evidence="8">Cobyrinic acid a,c-diamide synthetase</fullName>
    </alternativeName>
</protein>
<evidence type="ECO:0000256" key="5">
    <source>
        <dbReference type="ARBA" id="ARBA00022840"/>
    </source>
</evidence>
<comment type="function">
    <text evidence="8">Catalyzes the ATP-dependent amidation of the two carboxylate groups at positions a and c of cobyrinate, using either L-glutamine or ammonia as the nitrogen source.</text>
</comment>
<evidence type="ECO:0000259" key="9">
    <source>
        <dbReference type="Pfam" id="PF01656"/>
    </source>
</evidence>
<dbReference type="NCBIfam" id="NF002204">
    <property type="entry name" value="PRK01077.1"/>
    <property type="match status" value="1"/>
</dbReference>
<feature type="domain" description="CobB/CobQ-like glutamine amidotransferase" evidence="10">
    <location>
        <begin position="252"/>
        <end position="444"/>
    </location>
</feature>
<dbReference type="PROSITE" id="PS51274">
    <property type="entry name" value="GATASE_COBBQ"/>
    <property type="match status" value="1"/>
</dbReference>
<evidence type="ECO:0000313" key="11">
    <source>
        <dbReference type="EMBL" id="OJH34997.1"/>
    </source>
</evidence>
<dbReference type="InterPro" id="IPR002586">
    <property type="entry name" value="CobQ/CobB/MinD/ParA_Nub-bd_dom"/>
</dbReference>
<comment type="domain">
    <text evidence="8">Comprises of two domains. The C-terminal domain contains the binding site for glutamine and catalyzes the hydrolysis of this substrate to glutamate and ammonia. The N-terminal domain is anticipated to bind ATP and cobyrinate and catalyzes the ultimate synthesis of the diamide product. The ammonia produced via the glutaminase domain is probably translocated to the adjacent domain via a molecular tunnel, where it reacts with an activated intermediate.</text>
</comment>
<dbReference type="SUPFAM" id="SSF52317">
    <property type="entry name" value="Class I glutamine amidotransferase-like"/>
    <property type="match status" value="1"/>
</dbReference>
<evidence type="ECO:0000256" key="4">
    <source>
        <dbReference type="ARBA" id="ARBA00022741"/>
    </source>
</evidence>
<reference evidence="12" key="1">
    <citation type="submission" date="2016-11" db="EMBL/GenBank/DDBJ databases">
        <authorList>
            <person name="Shukria A."/>
            <person name="Stevens D.C."/>
        </authorList>
    </citation>
    <scope>NUCLEOTIDE SEQUENCE [LARGE SCALE GENOMIC DNA]</scope>
    <source>
        <strain evidence="12">Cbfe23</strain>
    </source>
</reference>
<keyword evidence="3 8" id="KW-0436">Ligase</keyword>
<feature type="site" description="Increases nucleophilicity of active site Cys" evidence="8">
    <location>
        <position position="438"/>
    </location>
</feature>
<dbReference type="Pfam" id="PF07685">
    <property type="entry name" value="GATase_3"/>
    <property type="match status" value="1"/>
</dbReference>
<comment type="caution">
    <text evidence="11">The sequence shown here is derived from an EMBL/GenBank/DDBJ whole genome shotgun (WGS) entry which is preliminary data.</text>
</comment>
<keyword evidence="7 8" id="KW-0315">Glutamine amidotransferase</keyword>
<evidence type="ECO:0000256" key="6">
    <source>
        <dbReference type="ARBA" id="ARBA00022842"/>
    </source>
</evidence>
<dbReference type="InterPro" id="IPR011698">
    <property type="entry name" value="GATase_3"/>
</dbReference>
<dbReference type="STRING" id="83449.BON30_41190"/>
<dbReference type="EC" id="6.3.5.11" evidence="8"/>
<dbReference type="AlphaFoldDB" id="A0A1L9AY97"/>
<dbReference type="InterPro" id="IPR027417">
    <property type="entry name" value="P-loop_NTPase"/>
</dbReference>
<comment type="pathway">
    <text evidence="8">Cofactor biosynthesis; adenosylcobalamin biosynthesis; cob(II)yrinate a,c-diamide from sirohydrochlorin (anaerobic route): step 10/10.</text>
</comment>
<accession>A0A1L9AY97</accession>
<dbReference type="GO" id="GO:0042242">
    <property type="term" value="F:cobyrinic acid a,c-diamide synthase activity"/>
    <property type="evidence" value="ECO:0007669"/>
    <property type="project" value="UniProtKB-UniRule"/>
</dbReference>
<gene>
    <name evidence="8" type="primary">cbiA</name>
    <name evidence="11" type="ORF">BON30_41190</name>
</gene>
<dbReference type="NCBIfam" id="TIGR00379">
    <property type="entry name" value="cobB"/>
    <property type="match status" value="1"/>
</dbReference>
<dbReference type="GO" id="GO:0009236">
    <property type="term" value="P:cobalamin biosynthetic process"/>
    <property type="evidence" value="ECO:0007669"/>
    <property type="project" value="UniProtKB-UniRule"/>
</dbReference>
<dbReference type="GO" id="GO:0005524">
    <property type="term" value="F:ATP binding"/>
    <property type="evidence" value="ECO:0007669"/>
    <property type="project" value="UniProtKB-UniRule"/>
</dbReference>